<name>A0A518AJK9_9BACT</name>
<evidence type="ECO:0000256" key="5">
    <source>
        <dbReference type="ARBA" id="ARBA00022723"/>
    </source>
</evidence>
<dbReference type="OrthoDB" id="9764953at2"/>
<gene>
    <name evidence="11" type="ORF">Pan181_11120</name>
</gene>
<reference evidence="11 12" key="1">
    <citation type="submission" date="2019-02" db="EMBL/GenBank/DDBJ databases">
        <title>Deep-cultivation of Planctomycetes and their phenomic and genomic characterization uncovers novel biology.</title>
        <authorList>
            <person name="Wiegand S."/>
            <person name="Jogler M."/>
            <person name="Boedeker C."/>
            <person name="Pinto D."/>
            <person name="Vollmers J."/>
            <person name="Rivas-Marin E."/>
            <person name="Kohn T."/>
            <person name="Peeters S.H."/>
            <person name="Heuer A."/>
            <person name="Rast P."/>
            <person name="Oberbeckmann S."/>
            <person name="Bunk B."/>
            <person name="Jeske O."/>
            <person name="Meyerdierks A."/>
            <person name="Storesund J.E."/>
            <person name="Kallscheuer N."/>
            <person name="Luecker S."/>
            <person name="Lage O.M."/>
            <person name="Pohl T."/>
            <person name="Merkel B.J."/>
            <person name="Hornburger P."/>
            <person name="Mueller R.-W."/>
            <person name="Bruemmer F."/>
            <person name="Labrenz M."/>
            <person name="Spormann A.M."/>
            <person name="Op den Camp H."/>
            <person name="Overmann J."/>
            <person name="Amann R."/>
            <person name="Jetten M.S.M."/>
            <person name="Mascher T."/>
            <person name="Medema M.H."/>
            <person name="Devos D.P."/>
            <person name="Kaster A.-K."/>
            <person name="Ovreas L."/>
            <person name="Rohde M."/>
            <person name="Galperin M.Y."/>
            <person name="Jogler C."/>
        </authorList>
    </citation>
    <scope>NUCLEOTIDE SEQUENCE [LARGE SCALE GENOMIC DNA]</scope>
    <source>
        <strain evidence="11 12">Pan181</strain>
    </source>
</reference>
<dbReference type="GO" id="GO:0046872">
    <property type="term" value="F:metal ion binding"/>
    <property type="evidence" value="ECO:0007669"/>
    <property type="project" value="UniProtKB-KW"/>
</dbReference>
<comment type="similarity">
    <text evidence="2">Belongs to the protein prenyltransferase subunit beta family.</text>
</comment>
<keyword evidence="7" id="KW-0862">Zinc</keyword>
<dbReference type="PANTHER" id="PTHR11774:SF11">
    <property type="entry name" value="GERANYLGERANYL TRANSFERASE TYPE-2 SUBUNIT BETA"/>
    <property type="match status" value="1"/>
</dbReference>
<organism evidence="11 12">
    <name type="scientific">Aeoliella mucimassa</name>
    <dbReference type="NCBI Taxonomy" id="2527972"/>
    <lineage>
        <taxon>Bacteria</taxon>
        <taxon>Pseudomonadati</taxon>
        <taxon>Planctomycetota</taxon>
        <taxon>Planctomycetia</taxon>
        <taxon>Pirellulales</taxon>
        <taxon>Lacipirellulaceae</taxon>
        <taxon>Aeoliella</taxon>
    </lineage>
</organism>
<accession>A0A518AJK9</accession>
<evidence type="ECO:0000256" key="7">
    <source>
        <dbReference type="ARBA" id="ARBA00022833"/>
    </source>
</evidence>
<dbReference type="Gene3D" id="1.50.10.20">
    <property type="match status" value="2"/>
</dbReference>
<protein>
    <recommendedName>
        <fullName evidence="8">Geranylgeranyl transferase type II subunit beta</fullName>
    </recommendedName>
    <alternativeName>
        <fullName evidence="9">Type II protein geranyl-geranyltransferase subunit beta</fullName>
    </alternativeName>
</protein>
<keyword evidence="3" id="KW-0637">Prenyltransferase</keyword>
<feature type="domain" description="Prenyltransferase alpha-alpha toroid" evidence="10">
    <location>
        <begin position="67"/>
        <end position="111"/>
    </location>
</feature>
<evidence type="ECO:0000313" key="11">
    <source>
        <dbReference type="EMBL" id="QDU54927.1"/>
    </source>
</evidence>
<dbReference type="InterPro" id="IPR001330">
    <property type="entry name" value="Prenyltrans"/>
</dbReference>
<proteinExistence type="inferred from homology"/>
<sequence length="286" mass="31581">MRYVFVLLAIIASLPDKPAAIEFLQQKQTECGGFISFPTPEGEEPKPTLRTTRTGLRGLRLLGGKPADREGVIEFLNACYREDVGGFAANPEAEADPISTSVGLMILGELKLPNDKYVERGMAFMNEHTEGFEQIRMVASSLDELEYTVPNIDKWLAVIDKARNDDGSFGEGPGVARSTALYGVAEMRLGREVDKERILEILDSGRRTDGGWGSDEPGPSDLESCYRVVRLYRRLDAQPRDADKLRAFIASCKNNDGGYGRTPDEVSSLHGTYYSAIITYWLDGGK</sequence>
<evidence type="ECO:0000256" key="9">
    <source>
        <dbReference type="ARBA" id="ARBA00032766"/>
    </source>
</evidence>
<evidence type="ECO:0000256" key="6">
    <source>
        <dbReference type="ARBA" id="ARBA00022737"/>
    </source>
</evidence>
<evidence type="ECO:0000313" key="12">
    <source>
        <dbReference type="Proteomes" id="UP000315750"/>
    </source>
</evidence>
<keyword evidence="5" id="KW-0479">Metal-binding</keyword>
<evidence type="ECO:0000256" key="3">
    <source>
        <dbReference type="ARBA" id="ARBA00022602"/>
    </source>
</evidence>
<dbReference type="InterPro" id="IPR045089">
    <property type="entry name" value="PGGT1B-like"/>
</dbReference>
<dbReference type="EMBL" id="CP036278">
    <property type="protein sequence ID" value="QDU54927.1"/>
    <property type="molecule type" value="Genomic_DNA"/>
</dbReference>
<evidence type="ECO:0000256" key="1">
    <source>
        <dbReference type="ARBA" id="ARBA00001947"/>
    </source>
</evidence>
<comment type="cofactor">
    <cofactor evidence="1">
        <name>Zn(2+)</name>
        <dbReference type="ChEBI" id="CHEBI:29105"/>
    </cofactor>
</comment>
<keyword evidence="6" id="KW-0677">Repeat</keyword>
<dbReference type="SUPFAM" id="SSF48239">
    <property type="entry name" value="Terpenoid cyclases/Protein prenyltransferases"/>
    <property type="match status" value="1"/>
</dbReference>
<evidence type="ECO:0000256" key="4">
    <source>
        <dbReference type="ARBA" id="ARBA00022679"/>
    </source>
</evidence>
<dbReference type="AlphaFoldDB" id="A0A518AJK9"/>
<dbReference type="Pfam" id="PF00432">
    <property type="entry name" value="Prenyltrans"/>
    <property type="match status" value="2"/>
</dbReference>
<dbReference type="GO" id="GO:0008318">
    <property type="term" value="F:protein prenyltransferase activity"/>
    <property type="evidence" value="ECO:0007669"/>
    <property type="project" value="InterPro"/>
</dbReference>
<keyword evidence="4 11" id="KW-0808">Transferase</keyword>
<evidence type="ECO:0000259" key="10">
    <source>
        <dbReference type="Pfam" id="PF00432"/>
    </source>
</evidence>
<evidence type="ECO:0000256" key="2">
    <source>
        <dbReference type="ARBA" id="ARBA00010497"/>
    </source>
</evidence>
<keyword evidence="12" id="KW-1185">Reference proteome</keyword>
<dbReference type="Proteomes" id="UP000315750">
    <property type="component" value="Chromosome"/>
</dbReference>
<feature type="domain" description="Prenyltransferase alpha-alpha toroid" evidence="10">
    <location>
        <begin position="140"/>
        <end position="277"/>
    </location>
</feature>
<dbReference type="RefSeq" id="WP_145245851.1">
    <property type="nucleotide sequence ID" value="NZ_CP036278.1"/>
</dbReference>
<dbReference type="KEGG" id="amuc:Pan181_11120"/>
<evidence type="ECO:0000256" key="8">
    <source>
        <dbReference type="ARBA" id="ARBA00030816"/>
    </source>
</evidence>
<dbReference type="PANTHER" id="PTHR11774">
    <property type="entry name" value="GERANYLGERANYL TRANSFERASE TYPE BETA SUBUNIT"/>
    <property type="match status" value="1"/>
</dbReference>
<dbReference type="InterPro" id="IPR008930">
    <property type="entry name" value="Terpenoid_cyclase/PrenylTrfase"/>
</dbReference>